<dbReference type="STRING" id="1859473.BG261_06460"/>
<dbReference type="Gene3D" id="3.40.50.1970">
    <property type="match status" value="1"/>
</dbReference>
<dbReference type="OrthoDB" id="5198708at2"/>
<feature type="binding site" evidence="4">
    <location>
        <position position="269"/>
    </location>
    <ligand>
        <name>glycerol</name>
        <dbReference type="ChEBI" id="CHEBI:17754"/>
    </ligand>
</feature>
<dbReference type="Proteomes" id="UP000178622">
    <property type="component" value="Unassembled WGS sequence"/>
</dbReference>
<proteinExistence type="inferred from homology"/>
<evidence type="ECO:0000313" key="8">
    <source>
        <dbReference type="Proteomes" id="UP000178622"/>
    </source>
</evidence>
<name>A0A1E8GJW4_9LACT</name>
<evidence type="ECO:0000256" key="5">
    <source>
        <dbReference type="PIRSR" id="PIRSR000112-3"/>
    </source>
</evidence>
<gene>
    <name evidence="7" type="ORF">BG261_06460</name>
</gene>
<protein>
    <submittedName>
        <fullName evidence="7">Alcohol dehydrogenase</fullName>
    </submittedName>
</protein>
<dbReference type="InterPro" id="IPR001670">
    <property type="entry name" value="ADH_Fe/GldA"/>
</dbReference>
<feature type="binding site" evidence="5">
    <location>
        <begin position="89"/>
        <end position="93"/>
    </location>
    <ligand>
        <name>NAD(+)</name>
        <dbReference type="ChEBI" id="CHEBI:57540"/>
    </ligand>
</feature>
<keyword evidence="4" id="KW-0862">Zinc</keyword>
<dbReference type="Gene3D" id="1.20.1090.10">
    <property type="entry name" value="Dehydroquinate synthase-like - alpha domain"/>
    <property type="match status" value="1"/>
</dbReference>
<dbReference type="AlphaFoldDB" id="A0A1E8GJW4"/>
<evidence type="ECO:0000313" key="7">
    <source>
        <dbReference type="EMBL" id="OFI48535.1"/>
    </source>
</evidence>
<comment type="cofactor">
    <cofactor evidence="4">
        <name>Zn(2+)</name>
        <dbReference type="ChEBI" id="CHEBI:29105"/>
    </cofactor>
    <text evidence="4">Binds 1 zinc ion per subunit.</text>
</comment>
<evidence type="ECO:0000256" key="4">
    <source>
        <dbReference type="PIRSR" id="PIRSR000112-1"/>
    </source>
</evidence>
<reference evidence="8" key="1">
    <citation type="submission" date="2016-09" db="EMBL/GenBank/DDBJ databases">
        <title>Draft genome sequence of a novel species of the family Streptococcaceae isolated from flowers.</title>
        <authorList>
            <person name="Chuah L.-O."/>
            <person name="Yap K.-P."/>
            <person name="Thong K.L."/>
            <person name="Liong M.T."/>
            <person name="Ahmad R."/>
            <person name="Rusul G."/>
        </authorList>
    </citation>
    <scope>NUCLEOTIDE SEQUENCE [LARGE SCALE GENOMIC DNA]</scope>
    <source>
        <strain evidence="8">DF1</strain>
    </source>
</reference>
<dbReference type="PROSITE" id="PS00913">
    <property type="entry name" value="ADH_IRON_1"/>
    <property type="match status" value="1"/>
</dbReference>
<feature type="binding site" evidence="5">
    <location>
        <position position="126"/>
    </location>
    <ligand>
        <name>NAD(+)</name>
        <dbReference type="ChEBI" id="CHEBI:57540"/>
    </ligand>
</feature>
<keyword evidence="2 4" id="KW-0479">Metal-binding</keyword>
<evidence type="ECO:0000259" key="6">
    <source>
        <dbReference type="Pfam" id="PF00465"/>
    </source>
</evidence>
<evidence type="ECO:0000256" key="1">
    <source>
        <dbReference type="ARBA" id="ARBA00007358"/>
    </source>
</evidence>
<dbReference type="Pfam" id="PF00465">
    <property type="entry name" value="Fe-ADH"/>
    <property type="match status" value="1"/>
</dbReference>
<keyword evidence="8" id="KW-1185">Reference proteome</keyword>
<keyword evidence="3" id="KW-0560">Oxidoreductase</keyword>
<evidence type="ECO:0000256" key="3">
    <source>
        <dbReference type="ARBA" id="ARBA00023002"/>
    </source>
</evidence>
<dbReference type="GO" id="GO:0046872">
    <property type="term" value="F:metal ion binding"/>
    <property type="evidence" value="ECO:0007669"/>
    <property type="project" value="UniProtKB-KW"/>
</dbReference>
<dbReference type="PANTHER" id="PTHR43616">
    <property type="entry name" value="GLYCEROL DEHYDROGENASE"/>
    <property type="match status" value="1"/>
</dbReference>
<dbReference type="EMBL" id="MKIR01000024">
    <property type="protein sequence ID" value="OFI48535.1"/>
    <property type="molecule type" value="Genomic_DNA"/>
</dbReference>
<keyword evidence="5" id="KW-0520">NAD</keyword>
<feature type="domain" description="Alcohol dehydrogenase iron-type/glycerol dehydrogenase GldA" evidence="6">
    <location>
        <begin position="12"/>
        <end position="149"/>
    </location>
</feature>
<dbReference type="RefSeq" id="WP_070792930.1">
    <property type="nucleotide sequence ID" value="NZ_MKIR01000024.1"/>
</dbReference>
<dbReference type="PANTHER" id="PTHR43616:SF3">
    <property type="entry name" value="HYDROXYCARBOXYLATE DEHYDROGENASE A"/>
    <property type="match status" value="1"/>
</dbReference>
<dbReference type="PIRSF" id="PIRSF000112">
    <property type="entry name" value="Glycerol_dehydrogenase"/>
    <property type="match status" value="1"/>
</dbReference>
<dbReference type="InterPro" id="IPR016205">
    <property type="entry name" value="Glycerol_DH"/>
</dbReference>
<dbReference type="InterPro" id="IPR018211">
    <property type="entry name" value="ADH_Fe_CS"/>
</dbReference>
<comment type="similarity">
    <text evidence="1">Belongs to the iron-containing alcohol dehydrogenase family.</text>
</comment>
<organism evidence="7 8">
    <name type="scientific">Floricoccus tropicus</name>
    <dbReference type="NCBI Taxonomy" id="1859473"/>
    <lineage>
        <taxon>Bacteria</taxon>
        <taxon>Bacillati</taxon>
        <taxon>Bacillota</taxon>
        <taxon>Bacilli</taxon>
        <taxon>Lactobacillales</taxon>
        <taxon>Streptococcaceae</taxon>
        <taxon>Floricoccus</taxon>
    </lineage>
</organism>
<evidence type="ECO:0000256" key="2">
    <source>
        <dbReference type="ARBA" id="ARBA00022723"/>
    </source>
</evidence>
<sequence>MNIASEVKPGANRYVSGQGTLNNLEEYLADFKNPVVVTGHKSFEAFSDYYDAELNYPIFHYDETASYEDGEFLAKEIGQADVVVGIGGGRLLDTAKMVAQNLDAELITVPTLISNCAPFTPVAAVYHPDRSFREIGYFRKAPYLTLVDTKFLLCTPVDYFVAGIGDTLAKWYEIDGIVRSLPEEKLSAYITLGIASAKVIRDLLMTNAQAAVNDLNKGEVTLAFEKITDTIVALAGEVGGFAGVYGRSAGAHATHDGLSYLHETHEMLHGKKVAYGILVQLAHTEDYDIIEDLLPFYKQIGLPSKLAEVNVKDTSRDYLDEFMNFSVGPNTTFRLVDDKITADDMYKAIRYLEGLED</sequence>
<dbReference type="GO" id="GO:0016614">
    <property type="term" value="F:oxidoreductase activity, acting on CH-OH group of donors"/>
    <property type="evidence" value="ECO:0007669"/>
    <property type="project" value="InterPro"/>
</dbReference>
<comment type="caution">
    <text evidence="7">The sequence shown here is derived from an EMBL/GenBank/DDBJ whole genome shotgun (WGS) entry which is preliminary data.</text>
</comment>
<feature type="binding site" evidence="5">
    <location>
        <begin position="111"/>
        <end position="114"/>
    </location>
    <ligand>
        <name>NAD(+)</name>
        <dbReference type="ChEBI" id="CHEBI:57540"/>
    </ligand>
</feature>
<dbReference type="CDD" id="cd08172">
    <property type="entry name" value="GlyDH-like"/>
    <property type="match status" value="1"/>
</dbReference>
<feature type="binding site" evidence="5">
    <location>
        <position position="120"/>
    </location>
    <ligand>
        <name>NAD(+)</name>
        <dbReference type="ChEBI" id="CHEBI:57540"/>
    </ligand>
</feature>
<feature type="binding site" evidence="4">
    <location>
        <position position="252"/>
    </location>
    <ligand>
        <name>glycerol</name>
        <dbReference type="ChEBI" id="CHEBI:17754"/>
    </ligand>
</feature>
<accession>A0A1E8GJW4</accession>
<dbReference type="SUPFAM" id="SSF56796">
    <property type="entry name" value="Dehydroquinate synthase-like"/>
    <property type="match status" value="1"/>
</dbReference>
<feature type="binding site" evidence="4">
    <location>
        <position position="166"/>
    </location>
    <ligand>
        <name>glycerol</name>
        <dbReference type="ChEBI" id="CHEBI:17754"/>
    </ligand>
</feature>